<protein>
    <submittedName>
        <fullName evidence="1">Uncharacterized protein</fullName>
    </submittedName>
</protein>
<keyword evidence="2" id="KW-1185">Reference proteome</keyword>
<name>X6MB54_RETFI</name>
<dbReference type="EMBL" id="ASPP01023221">
    <property type="protein sequence ID" value="ETO10707.1"/>
    <property type="molecule type" value="Genomic_DNA"/>
</dbReference>
<proteinExistence type="predicted"/>
<reference evidence="1 2" key="1">
    <citation type="journal article" date="2013" name="Curr. Biol.">
        <title>The Genome of the Foraminiferan Reticulomyxa filosa.</title>
        <authorList>
            <person name="Glockner G."/>
            <person name="Hulsmann N."/>
            <person name="Schleicher M."/>
            <person name="Noegel A.A."/>
            <person name="Eichinger L."/>
            <person name="Gallinger C."/>
            <person name="Pawlowski J."/>
            <person name="Sierra R."/>
            <person name="Euteneuer U."/>
            <person name="Pillet L."/>
            <person name="Moustafa A."/>
            <person name="Platzer M."/>
            <person name="Groth M."/>
            <person name="Szafranski K."/>
            <person name="Schliwa M."/>
        </authorList>
    </citation>
    <scope>NUCLEOTIDE SEQUENCE [LARGE SCALE GENOMIC DNA]</scope>
</reference>
<evidence type="ECO:0000313" key="1">
    <source>
        <dbReference type="EMBL" id="ETO10707.1"/>
    </source>
</evidence>
<accession>X6MB54</accession>
<comment type="caution">
    <text evidence="1">The sequence shown here is derived from an EMBL/GenBank/DDBJ whole genome shotgun (WGS) entry which is preliminary data.</text>
</comment>
<dbReference type="AlphaFoldDB" id="X6MB54"/>
<organism evidence="1 2">
    <name type="scientific">Reticulomyxa filosa</name>
    <dbReference type="NCBI Taxonomy" id="46433"/>
    <lineage>
        <taxon>Eukaryota</taxon>
        <taxon>Sar</taxon>
        <taxon>Rhizaria</taxon>
        <taxon>Retaria</taxon>
        <taxon>Foraminifera</taxon>
        <taxon>Monothalamids</taxon>
        <taxon>Reticulomyxidae</taxon>
        <taxon>Reticulomyxa</taxon>
    </lineage>
</organism>
<evidence type="ECO:0000313" key="2">
    <source>
        <dbReference type="Proteomes" id="UP000023152"/>
    </source>
</evidence>
<sequence>MANSAFENLERSPIPFNQTQGISYQNEILLCGDQDKRDCYSYHTIKNEYRLICYYPNNINLFGHCVLKWEESKDIITLLSFGSSNNKNFILVMSYSSVWDNVDENYNENENGDKNKWLYLKNKDGNNVTFIDNDYNLIGARGLIGGKNKNLLFITYLKSENDMILFCETIGLLIKYDEKKNEFEFYDLPICDNINKYAYLHFNNSIFLFGGYHVDINANITISKLIY</sequence>
<dbReference type="Proteomes" id="UP000023152">
    <property type="component" value="Unassembled WGS sequence"/>
</dbReference>
<gene>
    <name evidence="1" type="ORF">RFI_26671</name>
</gene>